<name>A0A835CJ92_9FABA</name>
<gene>
    <name evidence="1" type="ORF">G2W53_001254</name>
</gene>
<sequence length="119" mass="13990">MAIHTFHAITSSVGALNPLEFPNTTRRDRHDFTHIPYDHEPYSSIKSTRIRKYNPERSICLAYATTRLNLNFLSSFEIQSRFSVPNAFRHDLPHFQCDHETHLSIKSTRIPVYNRKQSF</sequence>
<protein>
    <submittedName>
        <fullName evidence="1">Uncharacterized protein</fullName>
    </submittedName>
</protein>
<proteinExistence type="predicted"/>
<dbReference type="Proteomes" id="UP000634136">
    <property type="component" value="Unassembled WGS sequence"/>
</dbReference>
<organism evidence="1 2">
    <name type="scientific">Senna tora</name>
    <dbReference type="NCBI Taxonomy" id="362788"/>
    <lineage>
        <taxon>Eukaryota</taxon>
        <taxon>Viridiplantae</taxon>
        <taxon>Streptophyta</taxon>
        <taxon>Embryophyta</taxon>
        <taxon>Tracheophyta</taxon>
        <taxon>Spermatophyta</taxon>
        <taxon>Magnoliopsida</taxon>
        <taxon>eudicotyledons</taxon>
        <taxon>Gunneridae</taxon>
        <taxon>Pentapetalae</taxon>
        <taxon>rosids</taxon>
        <taxon>fabids</taxon>
        <taxon>Fabales</taxon>
        <taxon>Fabaceae</taxon>
        <taxon>Caesalpinioideae</taxon>
        <taxon>Cassia clade</taxon>
        <taxon>Senna</taxon>
    </lineage>
</organism>
<dbReference type="EMBL" id="JAAIUW010000001">
    <property type="protein sequence ID" value="KAF7844349.1"/>
    <property type="molecule type" value="Genomic_DNA"/>
</dbReference>
<keyword evidence="2" id="KW-1185">Reference proteome</keyword>
<accession>A0A835CJ92</accession>
<dbReference type="AlphaFoldDB" id="A0A835CJ92"/>
<comment type="caution">
    <text evidence="1">The sequence shown here is derived from an EMBL/GenBank/DDBJ whole genome shotgun (WGS) entry which is preliminary data.</text>
</comment>
<evidence type="ECO:0000313" key="2">
    <source>
        <dbReference type="Proteomes" id="UP000634136"/>
    </source>
</evidence>
<evidence type="ECO:0000313" key="1">
    <source>
        <dbReference type="EMBL" id="KAF7844349.1"/>
    </source>
</evidence>
<reference evidence="1" key="1">
    <citation type="submission" date="2020-09" db="EMBL/GenBank/DDBJ databases">
        <title>Genome-Enabled Discovery of Anthraquinone Biosynthesis in Senna tora.</title>
        <authorList>
            <person name="Kang S.-H."/>
            <person name="Pandey R.P."/>
            <person name="Lee C.-M."/>
            <person name="Sim J.-S."/>
            <person name="Jeong J.-T."/>
            <person name="Choi B.-S."/>
            <person name="Jung M."/>
            <person name="Ginzburg D."/>
            <person name="Zhao K."/>
            <person name="Won S.Y."/>
            <person name="Oh T.-J."/>
            <person name="Yu Y."/>
            <person name="Kim N.-H."/>
            <person name="Lee O.R."/>
            <person name="Lee T.-H."/>
            <person name="Bashyal P."/>
            <person name="Kim T.-S."/>
            <person name="Lee W.-H."/>
            <person name="Kawkins C."/>
            <person name="Kim C.-K."/>
            <person name="Kim J.S."/>
            <person name="Ahn B.O."/>
            <person name="Rhee S.Y."/>
            <person name="Sohng J.K."/>
        </authorList>
    </citation>
    <scope>NUCLEOTIDE SEQUENCE</scope>
    <source>
        <tissue evidence="1">Leaf</tissue>
    </source>
</reference>